<dbReference type="Pfam" id="PF13362">
    <property type="entry name" value="Toprim_3"/>
    <property type="match status" value="1"/>
</dbReference>
<organism evidence="2">
    <name type="scientific">Vibrio cholerae VC833</name>
    <dbReference type="NCBI Taxonomy" id="1306408"/>
    <lineage>
        <taxon>Bacteria</taxon>
        <taxon>Pseudomonadati</taxon>
        <taxon>Pseudomonadota</taxon>
        <taxon>Gammaproteobacteria</taxon>
        <taxon>Vibrionales</taxon>
        <taxon>Vibrionaceae</taxon>
        <taxon>Vibrio</taxon>
    </lineage>
</organism>
<name>A0A096XHN4_VIBCL</name>
<sequence length="357" mass="39602">MALPLQIETVRPYLNGQWLQILAALVPELDAAIARKGRHVACPVHGGRDGFRLFKDAEYTGGGVCNTCGIFHDGFELLSWVNGWNFAQSIEAIGQVLGIQPGQIQAPSRAITRNAVDWKAKKQEEDKAIIHRLNQTWGETFSLADTRAQPVWNYLHRRGIVTRLRPEWDSVLRFHPSLPYHDEDGLFIDSYPALLGKIVTQQGRSATFHRIYLSEDGFKAPVEKPKKMMPIPSDRTITGGAIPIGEPGEVLGVSEGIETALAVTRATGQTCWSVVNATLLARFEPPSNVKMLYIWADHDLSETGLNAANELKKKAWQKGILTQVLIPPIPTSLGVKSWDWNDVLNVYGAMGFPKVHI</sequence>
<gene>
    <name evidence="2" type="ORF">K531_00375</name>
</gene>
<proteinExistence type="predicted"/>
<dbReference type="InterPro" id="IPR006171">
    <property type="entry name" value="TOPRIM_dom"/>
</dbReference>
<dbReference type="SUPFAM" id="SSF57783">
    <property type="entry name" value="Zinc beta-ribbon"/>
    <property type="match status" value="1"/>
</dbReference>
<evidence type="ECO:0000313" key="2">
    <source>
        <dbReference type="EMBL" id="AHM25213.1"/>
    </source>
</evidence>
<dbReference type="SMART" id="SM00778">
    <property type="entry name" value="Prim_Zn_Ribbon"/>
    <property type="match status" value="1"/>
</dbReference>
<dbReference type="Pfam" id="PF08273">
    <property type="entry name" value="Zn_Ribbon_Prim"/>
    <property type="match status" value="1"/>
</dbReference>
<reference evidence="2" key="1">
    <citation type="journal article" date="2014" name="PLoS ONE">
        <title>Worldwide Occurrence of Integrative Conjugative Element Encoding Multidrug Resistance Determinants in Epidemic Vibrio cholerae O1.</title>
        <authorList>
            <person name="Marin M.A."/>
            <person name="Fonseca E.L."/>
            <person name="Andrade B.N."/>
            <person name="Cabral A.C."/>
            <person name="Vicente A.C."/>
        </authorList>
    </citation>
    <scope>NUCLEOTIDE SEQUENCE</scope>
    <source>
        <strain evidence="2">VC833</strain>
    </source>
</reference>
<evidence type="ECO:0000259" key="1">
    <source>
        <dbReference type="SMART" id="SM00778"/>
    </source>
</evidence>
<dbReference type="GO" id="GO:0004386">
    <property type="term" value="F:helicase activity"/>
    <property type="evidence" value="ECO:0007669"/>
    <property type="project" value="InterPro"/>
</dbReference>
<accession>A0A096XHN4</accession>
<dbReference type="InterPro" id="IPR055570">
    <property type="entry name" value="DUF7146"/>
</dbReference>
<dbReference type="GO" id="GO:0008270">
    <property type="term" value="F:zinc ion binding"/>
    <property type="evidence" value="ECO:0007669"/>
    <property type="project" value="InterPro"/>
</dbReference>
<feature type="domain" description="DNA primase/helicase Gp4 N-terminal Bacteriophage T7-like" evidence="1">
    <location>
        <begin position="37"/>
        <end position="75"/>
    </location>
</feature>
<protein>
    <recommendedName>
        <fullName evidence="1">DNA primase/helicase Gp4 N-terminal Bacteriophage T7-like domain-containing protein</fullName>
    </recommendedName>
</protein>
<dbReference type="Pfam" id="PF23639">
    <property type="entry name" value="DUF7146"/>
    <property type="match status" value="1"/>
</dbReference>
<dbReference type="AlphaFoldDB" id="A0A096XHN4"/>
<dbReference type="EMBL" id="KC886258">
    <property type="protein sequence ID" value="AHM25213.1"/>
    <property type="molecule type" value="Genomic_DNA"/>
</dbReference>
<dbReference type="InterPro" id="IPR013237">
    <property type="entry name" value="Phage_T7_Gp4_N"/>
</dbReference>